<proteinExistence type="predicted"/>
<dbReference type="PANTHER" id="PTHR34071:SF2">
    <property type="entry name" value="FLAVIN-NUCLEOTIDE-BINDING PROTEIN"/>
    <property type="match status" value="1"/>
</dbReference>
<comment type="caution">
    <text evidence="1">The sequence shown here is derived from an EMBL/GenBank/DDBJ whole genome shotgun (WGS) entry which is preliminary data.</text>
</comment>
<name>A0A0M2JTN1_9MYCO</name>
<dbReference type="Gene3D" id="2.30.110.10">
    <property type="entry name" value="Electron Transport, Fmn-binding Protein, Chain A"/>
    <property type="match status" value="1"/>
</dbReference>
<keyword evidence="2" id="KW-1185">Reference proteome</keyword>
<dbReference type="Pfam" id="PF12900">
    <property type="entry name" value="Pyridox_ox_2"/>
    <property type="match status" value="1"/>
</dbReference>
<dbReference type="Proteomes" id="UP000034150">
    <property type="component" value="Unassembled WGS sequence"/>
</dbReference>
<dbReference type="EMBL" id="LAUZ02000071">
    <property type="protein sequence ID" value="KKF00358.1"/>
    <property type="molecule type" value="Genomic_DNA"/>
</dbReference>
<dbReference type="InterPro" id="IPR024747">
    <property type="entry name" value="Pyridox_Oxase-rel"/>
</dbReference>
<dbReference type="PATRIC" id="fig|1807.13.peg.4714"/>
<gene>
    <name evidence="1" type="ORF">WN67_19210</name>
</gene>
<evidence type="ECO:0000313" key="1">
    <source>
        <dbReference type="EMBL" id="KKF00358.1"/>
    </source>
</evidence>
<dbReference type="SUPFAM" id="SSF50475">
    <property type="entry name" value="FMN-binding split barrel"/>
    <property type="match status" value="1"/>
</dbReference>
<dbReference type="STRING" id="1807.MOBUDSM44075_04756"/>
<organism evidence="1 2">
    <name type="scientific">Mycolicibacterium obuense</name>
    <dbReference type="NCBI Taxonomy" id="1807"/>
    <lineage>
        <taxon>Bacteria</taxon>
        <taxon>Bacillati</taxon>
        <taxon>Actinomycetota</taxon>
        <taxon>Actinomycetes</taxon>
        <taxon>Mycobacteriales</taxon>
        <taxon>Mycobacteriaceae</taxon>
        <taxon>Mycolicibacterium</taxon>
    </lineage>
</organism>
<dbReference type="AlphaFoldDB" id="A0A0M2JTN1"/>
<reference evidence="1 2" key="1">
    <citation type="journal article" date="2015" name="Genome Announc.">
        <title>Draft Genome Sequence of Mycobacterium obuense Strain UC1, Isolated from Patient Sputum.</title>
        <authorList>
            <person name="Greninger A.L."/>
            <person name="Cunningham G."/>
            <person name="Hsu E.D."/>
            <person name="Yu J.M."/>
            <person name="Chiu C.Y."/>
            <person name="Miller S."/>
        </authorList>
    </citation>
    <scope>NUCLEOTIDE SEQUENCE [LARGE SCALE GENOMIC DNA]</scope>
    <source>
        <strain evidence="1 2">UC1</strain>
    </source>
</reference>
<dbReference type="InterPro" id="IPR012349">
    <property type="entry name" value="Split_barrel_FMN-bd"/>
</dbReference>
<evidence type="ECO:0000313" key="2">
    <source>
        <dbReference type="Proteomes" id="UP000034150"/>
    </source>
</evidence>
<protein>
    <submittedName>
        <fullName evidence="1">Pyridoxamine 5'-phosphate oxidase</fullName>
    </submittedName>
</protein>
<sequence>MTDVSNVLSDLTRKPDRGGDRHLVDAVFDECVVATVSTVIDGQPWVIPTLVVRDGDRLLIHGSTGAGALRHAAAGAPVAVSAFLLDGIVVAERQFDHSANYRSAVVRGTCRVVDKTERSAALDVFTDALLPGRPTECPPHSASEVAATLVLELSIAEDNWVAKQRSGPAAEPEGDAWTGVIPVRQTYTTPVSNSHRDIPASVSAVVARTGLP</sequence>
<accession>A0A0M2JTN1</accession>
<dbReference type="PANTHER" id="PTHR34071">
    <property type="entry name" value="5-NITROIMIDAZOLE ANTIBIOTICS RESISTANCE PROTEIN, NIMA-FAMILY-RELATED PROTEIN-RELATED"/>
    <property type="match status" value="1"/>
</dbReference>